<dbReference type="GO" id="GO:0000976">
    <property type="term" value="F:transcription cis-regulatory region binding"/>
    <property type="evidence" value="ECO:0007669"/>
    <property type="project" value="TreeGrafter"/>
</dbReference>
<feature type="region of interest" description="Disordered" evidence="4">
    <location>
        <begin position="1"/>
        <end position="25"/>
    </location>
</feature>
<dbReference type="Pfam" id="PF13377">
    <property type="entry name" value="Peripla_BP_3"/>
    <property type="match status" value="1"/>
</dbReference>
<dbReference type="PANTHER" id="PTHR30146">
    <property type="entry name" value="LACI-RELATED TRANSCRIPTIONAL REPRESSOR"/>
    <property type="match status" value="1"/>
</dbReference>
<dbReference type="SUPFAM" id="SSF47413">
    <property type="entry name" value="lambda repressor-like DNA-binding domains"/>
    <property type="match status" value="1"/>
</dbReference>
<reference evidence="6" key="1">
    <citation type="submission" date="2020-05" db="EMBL/GenBank/DDBJ databases">
        <authorList>
            <person name="Chiriac C."/>
            <person name="Salcher M."/>
            <person name="Ghai R."/>
            <person name="Kavagutti S V."/>
        </authorList>
    </citation>
    <scope>NUCLEOTIDE SEQUENCE</scope>
</reference>
<evidence type="ECO:0000256" key="1">
    <source>
        <dbReference type="ARBA" id="ARBA00023015"/>
    </source>
</evidence>
<evidence type="ECO:0000256" key="2">
    <source>
        <dbReference type="ARBA" id="ARBA00023125"/>
    </source>
</evidence>
<dbReference type="AlphaFoldDB" id="A0A6J7L8G1"/>
<evidence type="ECO:0000256" key="4">
    <source>
        <dbReference type="SAM" id="MobiDB-lite"/>
    </source>
</evidence>
<organism evidence="6">
    <name type="scientific">freshwater metagenome</name>
    <dbReference type="NCBI Taxonomy" id="449393"/>
    <lineage>
        <taxon>unclassified sequences</taxon>
        <taxon>metagenomes</taxon>
        <taxon>ecological metagenomes</taxon>
    </lineage>
</organism>
<dbReference type="Gene3D" id="3.40.50.2300">
    <property type="match status" value="2"/>
</dbReference>
<evidence type="ECO:0000259" key="5">
    <source>
        <dbReference type="PROSITE" id="PS50932"/>
    </source>
</evidence>
<dbReference type="CDD" id="cd01392">
    <property type="entry name" value="HTH_LacI"/>
    <property type="match status" value="1"/>
</dbReference>
<keyword evidence="2" id="KW-0238">DNA-binding</keyword>
<evidence type="ECO:0000313" key="6">
    <source>
        <dbReference type="EMBL" id="CAB4964145.1"/>
    </source>
</evidence>
<dbReference type="SMART" id="SM00354">
    <property type="entry name" value="HTH_LACI"/>
    <property type="match status" value="1"/>
</dbReference>
<keyword evidence="3" id="KW-0804">Transcription</keyword>
<dbReference type="InterPro" id="IPR028082">
    <property type="entry name" value="Peripla_BP_I"/>
</dbReference>
<dbReference type="PANTHER" id="PTHR30146:SF109">
    <property type="entry name" value="HTH-TYPE TRANSCRIPTIONAL REGULATOR GALS"/>
    <property type="match status" value="1"/>
</dbReference>
<dbReference type="InterPro" id="IPR000843">
    <property type="entry name" value="HTH_LacI"/>
</dbReference>
<proteinExistence type="predicted"/>
<dbReference type="EMBL" id="CAFBMW010000046">
    <property type="protein sequence ID" value="CAB4964145.1"/>
    <property type="molecule type" value="Genomic_DNA"/>
</dbReference>
<gene>
    <name evidence="6" type="ORF">UFOPK3662_03519</name>
</gene>
<dbReference type="CDD" id="cd01574">
    <property type="entry name" value="PBP1_LacI"/>
    <property type="match status" value="1"/>
</dbReference>
<dbReference type="Gene3D" id="1.10.260.40">
    <property type="entry name" value="lambda repressor-like DNA-binding domains"/>
    <property type="match status" value="1"/>
</dbReference>
<sequence length="358" mass="37628">MGETGSRRGAGARSPSMAQVAERAGVSHQTVSRVLNDASLVKEETRLRVLAAIEELGYRRNFAARLLATNRSRRIGMVTAHLALHGPSMIALGVQEAGHAEGYDVALVGLPDFTAEFLHNAVDRLLDQAVEAVVVAVAHRDAAEMTRALRLSIPVITVQGVVAGTPLSAGIDQEGGAELAVGHLLDLGHRHVAHVSGPADWVEAEQRRAGWRRAHEVRGRLPGPEVEGDWSPDSGYRAGQLVADDTDVTAVFAGNDSMALGLLHALHERGRRVPEDVSVVGFDGLPDASYYWPGLTTVHQDFSELGRRALSLALAAVRGEADATADLIVPTLTVRASSAAPGAHAPGQAASSAESGSP</sequence>
<dbReference type="SUPFAM" id="SSF53822">
    <property type="entry name" value="Periplasmic binding protein-like I"/>
    <property type="match status" value="1"/>
</dbReference>
<dbReference type="InterPro" id="IPR046335">
    <property type="entry name" value="LacI/GalR-like_sensor"/>
</dbReference>
<dbReference type="InterPro" id="IPR010982">
    <property type="entry name" value="Lambda_DNA-bd_dom_sf"/>
</dbReference>
<feature type="region of interest" description="Disordered" evidence="4">
    <location>
        <begin position="339"/>
        <end position="358"/>
    </location>
</feature>
<accession>A0A6J7L8G1</accession>
<dbReference type="PROSITE" id="PS50932">
    <property type="entry name" value="HTH_LACI_2"/>
    <property type="match status" value="1"/>
</dbReference>
<dbReference type="GO" id="GO:0003700">
    <property type="term" value="F:DNA-binding transcription factor activity"/>
    <property type="evidence" value="ECO:0007669"/>
    <property type="project" value="TreeGrafter"/>
</dbReference>
<keyword evidence="1" id="KW-0805">Transcription regulation</keyword>
<evidence type="ECO:0000256" key="3">
    <source>
        <dbReference type="ARBA" id="ARBA00023163"/>
    </source>
</evidence>
<feature type="domain" description="HTH lacI-type" evidence="5">
    <location>
        <begin position="15"/>
        <end position="69"/>
    </location>
</feature>
<name>A0A6J7L8G1_9ZZZZ</name>
<dbReference type="Pfam" id="PF00356">
    <property type="entry name" value="LacI"/>
    <property type="match status" value="1"/>
</dbReference>
<protein>
    <submittedName>
        <fullName evidence="6">Unannotated protein</fullName>
    </submittedName>
</protein>